<organism evidence="1 2">
    <name type="scientific">Rhizobium leguminosarum</name>
    <dbReference type="NCBI Taxonomy" id="384"/>
    <lineage>
        <taxon>Bacteria</taxon>
        <taxon>Pseudomonadati</taxon>
        <taxon>Pseudomonadota</taxon>
        <taxon>Alphaproteobacteria</taxon>
        <taxon>Hyphomicrobiales</taxon>
        <taxon>Rhizobiaceae</taxon>
        <taxon>Rhizobium/Agrobacterium group</taxon>
        <taxon>Rhizobium</taxon>
    </lineage>
</organism>
<keyword evidence="1" id="KW-0614">Plasmid</keyword>
<proteinExistence type="predicted"/>
<geneLocation type="plasmid" evidence="1 2">
    <name>unnamed7</name>
</geneLocation>
<gene>
    <name evidence="1" type="ORF">BA011_40350</name>
</gene>
<dbReference type="Proteomes" id="UP000092691">
    <property type="component" value="Plasmid unnamed7"/>
</dbReference>
<reference evidence="1 2" key="1">
    <citation type="submission" date="2016-06" db="EMBL/GenBank/DDBJ databases">
        <title>Microsymbionts genomes from the relict species Vavilovia formosa.</title>
        <authorList>
            <person name="Chirak E."/>
            <person name="Kimeklis A."/>
            <person name="Andronov E."/>
        </authorList>
    </citation>
    <scope>NUCLEOTIDE SEQUENCE [LARGE SCALE GENOMIC DNA]</scope>
    <source>
        <strain evidence="1 2">Vaf10</strain>
        <plasmid evidence="2">Plasmid unnamed7</plasmid>
    </source>
</reference>
<protein>
    <submittedName>
        <fullName evidence="1">Uncharacterized protein</fullName>
    </submittedName>
</protein>
<name>A0A1B1CK75_RHILE</name>
<sequence>MAFAGGRNVMRTLLIAILLLVLLPTLALFGFILSRDVFYVVDDYRYRLTVNFMVDGKPLSASGVVQEIIHKPPCILLEQTCGRVAIKGDAIPVPFPNGKVAFVLLQVVDGHRITNGEYASHALPTGAPTGKMSAPLHQEFEVSAVSLPNIVYFANTSDPYSMTIIDPENIDQTGGPGAKYLDATISATDEPVTRVISKYLPWVSTFKSRLDPAQTDFSRYVQMQNLAGYLRRDDL</sequence>
<accession>A0A1B1CK75</accession>
<evidence type="ECO:0000313" key="1">
    <source>
        <dbReference type="EMBL" id="ANP90172.1"/>
    </source>
</evidence>
<evidence type="ECO:0000313" key="2">
    <source>
        <dbReference type="Proteomes" id="UP000092691"/>
    </source>
</evidence>
<dbReference type="AlphaFoldDB" id="A0A1B1CK75"/>
<dbReference type="EMBL" id="CP016288">
    <property type="protein sequence ID" value="ANP90172.1"/>
    <property type="molecule type" value="Genomic_DNA"/>
</dbReference>